<dbReference type="Proteomes" id="UP000015104">
    <property type="component" value="Unassembled WGS sequence"/>
</dbReference>
<proteinExistence type="predicted"/>
<dbReference type="STRING" id="32264.T1KGJ7"/>
<dbReference type="AlphaFoldDB" id="T1KGJ7"/>
<dbReference type="eggNOG" id="ENOG502RY8B">
    <property type="taxonomic scope" value="Eukaryota"/>
</dbReference>
<accession>T1KGJ7</accession>
<reference evidence="1" key="2">
    <citation type="submission" date="2015-06" db="UniProtKB">
        <authorList>
            <consortium name="EnsemblMetazoa"/>
        </authorList>
    </citation>
    <scope>IDENTIFICATION</scope>
</reference>
<evidence type="ECO:0000313" key="2">
    <source>
        <dbReference type="Proteomes" id="UP000015104"/>
    </source>
</evidence>
<dbReference type="EnsemblMetazoa" id="tetur11g01040.1">
    <property type="protein sequence ID" value="tetur11g01040.1"/>
    <property type="gene ID" value="tetur11g01040"/>
</dbReference>
<evidence type="ECO:0008006" key="3">
    <source>
        <dbReference type="Google" id="ProtNLM"/>
    </source>
</evidence>
<name>T1KGJ7_TETUR</name>
<protein>
    <recommendedName>
        <fullName evidence="3">NYN domain-containing protein</fullName>
    </recommendedName>
</protein>
<dbReference type="HOGENOM" id="CLU_009071_0_0_1"/>
<dbReference type="EMBL" id="CAEY01000067">
    <property type="status" value="NOT_ANNOTATED_CDS"/>
    <property type="molecule type" value="Genomic_DNA"/>
</dbReference>
<keyword evidence="2" id="KW-1185">Reference proteome</keyword>
<reference evidence="2" key="1">
    <citation type="submission" date="2011-08" db="EMBL/GenBank/DDBJ databases">
        <authorList>
            <person name="Rombauts S."/>
        </authorList>
    </citation>
    <scope>NUCLEOTIDE SEQUENCE</scope>
    <source>
        <strain evidence="2">London</strain>
    </source>
</reference>
<organism evidence="1 2">
    <name type="scientific">Tetranychus urticae</name>
    <name type="common">Two-spotted spider mite</name>
    <dbReference type="NCBI Taxonomy" id="32264"/>
    <lineage>
        <taxon>Eukaryota</taxon>
        <taxon>Metazoa</taxon>
        <taxon>Ecdysozoa</taxon>
        <taxon>Arthropoda</taxon>
        <taxon>Chelicerata</taxon>
        <taxon>Arachnida</taxon>
        <taxon>Acari</taxon>
        <taxon>Acariformes</taxon>
        <taxon>Trombidiformes</taxon>
        <taxon>Prostigmata</taxon>
        <taxon>Eleutherengona</taxon>
        <taxon>Raphignathae</taxon>
        <taxon>Tetranychoidea</taxon>
        <taxon>Tetranychidae</taxon>
        <taxon>Tetranychus</taxon>
    </lineage>
</organism>
<sequence>MAKPSIIKPHNLNEIFFFCVCDVHKLPSNVGHSLTNVDFQVHNGVADSAAIKIMDLMRKFVAVAGPGCTIILLSGDADYYGTLTDLKRLHNVSIHLIRLADSFACKLDQISDYTFILNNGVLKPIKSTALPMYFISIKNYPLTFNINRLIDELDDMDIESIANSTVFCGDTICLGFHTLCDAESSIGHLNETQNDDEILEAELLADSPLAEILKCINPVQSKIKNEAKQLTFIKMNNSNEADDSKIIKFCIACTLESGSQCILSTKSYLWIVFLFKSDAQKFLPKVQILYPKAFISEPPIDLKSKCLKNPYFVESCGEIVTNGVSSNVTSRDVHNDIDWKIFFRYDCDFIPPRPYYEPTKWSLLYSLFEKLYDLGAKKVILDGNLYCVHFNSVSAYQGAYEKLSSLYLEPLESVDASEAHKLKAAKEMTRYSGIPWCLNEQLDLSCLVIKTDSQFHDHFMDIDKNILGNHECIFVKSIPGEIWICFPDELICKDSEKTVMRFSAILQNNVSMAKPSNELLESINFRDLVGDAYDLAFLSNQLEDLEPIKRPKIIERIKMQRIQEQECNGSIFHFSVQGTFYDRWWLNNLTLEQIVKILVNFSKVIPLAATASYESVDLIYNSWHEAHAARHFMNKLTAAEVSYFSEFRGTSSVQLSVPSNYSEYYIINDKRKVLDKIVQNKSMVDQLDSNSSTVQSTTDIEVKLDEEMMKKTQNFFVITTNSGFKFTSGMLSIIKLNLIQMNCPVCIAFEDKIWVTVDDLEKGKKFKTRIEQIKFKILHEYEDDFEVAVVMKSIQEVPPKVTKMLANKLMNPKESVRNVYLNCDVYPLGHFNYSYRKAVGISTNRYCQLNEMYPPKSSFDISI</sequence>
<evidence type="ECO:0000313" key="1">
    <source>
        <dbReference type="EnsemblMetazoa" id="tetur11g01040.1"/>
    </source>
</evidence>